<dbReference type="EMBL" id="CAJFCV020000001">
    <property type="protein sequence ID" value="CAG9087303.1"/>
    <property type="molecule type" value="Genomic_DNA"/>
</dbReference>
<dbReference type="Pfam" id="PF13602">
    <property type="entry name" value="ADH_zinc_N_2"/>
    <property type="match status" value="1"/>
</dbReference>
<evidence type="ECO:0000313" key="8">
    <source>
        <dbReference type="Proteomes" id="UP000095284"/>
    </source>
</evidence>
<dbReference type="InterPro" id="IPR013154">
    <property type="entry name" value="ADH-like_N"/>
</dbReference>
<dbReference type="eggNOG" id="KOG1198">
    <property type="taxonomic scope" value="Eukaryota"/>
</dbReference>
<evidence type="ECO:0000313" key="10">
    <source>
        <dbReference type="WBParaSite" id="BXY_0914700.1"/>
    </source>
</evidence>
<dbReference type="Gene3D" id="3.90.180.10">
    <property type="entry name" value="Medium-chain alcohol dehydrogenases, catalytic domain"/>
    <property type="match status" value="1"/>
</dbReference>
<evidence type="ECO:0000256" key="3">
    <source>
        <dbReference type="ARBA" id="ARBA00022946"/>
    </source>
</evidence>
<dbReference type="Proteomes" id="UP000095284">
    <property type="component" value="Unplaced"/>
</dbReference>
<dbReference type="Proteomes" id="UP000659654">
    <property type="component" value="Unassembled WGS sequence"/>
</dbReference>
<dbReference type="SMART" id="SM00829">
    <property type="entry name" value="PKS_ER"/>
    <property type="match status" value="1"/>
</dbReference>
<dbReference type="FunFam" id="3.40.50.720:FF:000147">
    <property type="entry name" value="Reticulon-4-interacting protein 1 homolog, mitochondrial"/>
    <property type="match status" value="1"/>
</dbReference>
<sequence>MQGFVCEDYHHRPALKELVTPRITNQKEVLIKVKASSVNPIDVWMSEGYAHELMTAVRNVETGRFAANARLPITFGRDFSGVVVEVPTGSGFHAGDEVIGVVPPSWPGAHADYVVTRTDCIVPKPNAVDHAHAAAMIYATATAWSSLTTFGRLNSVNCRHQRVLIHGGSGGVGTSTIQILKYWGVQKIVATASKKNQDLVRKLGAIPYDYADPNIKHDLLKEAPFDLILDCTPRTELTDWSDTLLGLWRNSIHLTLTSPLMQQTDRYGVPLGLATTTGTWLCRNLENFRKGRAFIYAYFIPDKDALNLLSTMIDEGKMVPIVEKTYQRDQIAEAYERVGQMKGGGKAVISFE</sequence>
<dbReference type="SMR" id="A0A1I7S804"/>
<keyword evidence="3" id="KW-0809">Transit peptide</keyword>
<evidence type="ECO:0000256" key="1">
    <source>
        <dbReference type="ARBA" id="ARBA00004173"/>
    </source>
</evidence>
<dbReference type="AlphaFoldDB" id="A0A1I7S804"/>
<dbReference type="Pfam" id="PF08240">
    <property type="entry name" value="ADH_N"/>
    <property type="match status" value="1"/>
</dbReference>
<dbReference type="WBParaSite" id="BXY_0914700.1">
    <property type="protein sequence ID" value="BXY_0914700.1"/>
    <property type="gene ID" value="BXY_0914700"/>
</dbReference>
<gene>
    <name evidence="7" type="ORF">BXYJ_LOCUS2175</name>
</gene>
<reference evidence="7" key="2">
    <citation type="submission" date="2020-09" db="EMBL/GenBank/DDBJ databases">
        <authorList>
            <person name="Kikuchi T."/>
        </authorList>
    </citation>
    <scope>NUCLEOTIDE SEQUENCE</scope>
    <source>
        <strain evidence="7">Ka4C1</strain>
    </source>
</reference>
<dbReference type="PANTHER" id="PTHR11695">
    <property type="entry name" value="ALCOHOL DEHYDROGENASE RELATED"/>
    <property type="match status" value="1"/>
</dbReference>
<name>A0A1I7S804_BURXY</name>
<dbReference type="GO" id="GO:0016491">
    <property type="term" value="F:oxidoreductase activity"/>
    <property type="evidence" value="ECO:0007669"/>
    <property type="project" value="UniProtKB-KW"/>
</dbReference>
<keyword evidence="5" id="KW-0496">Mitochondrion</keyword>
<dbReference type="InterPro" id="IPR020843">
    <property type="entry name" value="ER"/>
</dbReference>
<comment type="subcellular location">
    <subcellularLocation>
        <location evidence="1">Mitochondrion</location>
    </subcellularLocation>
</comment>
<feature type="domain" description="Enoyl reductase (ER)" evidence="6">
    <location>
        <begin position="10"/>
        <end position="349"/>
    </location>
</feature>
<reference evidence="10" key="1">
    <citation type="submission" date="2016-11" db="UniProtKB">
        <authorList>
            <consortium name="WormBaseParasite"/>
        </authorList>
    </citation>
    <scope>IDENTIFICATION</scope>
</reference>
<evidence type="ECO:0000313" key="9">
    <source>
        <dbReference type="Proteomes" id="UP000659654"/>
    </source>
</evidence>
<dbReference type="InterPro" id="IPR011032">
    <property type="entry name" value="GroES-like_sf"/>
</dbReference>
<keyword evidence="9" id="KW-1185">Reference proteome</keyword>
<dbReference type="PANTHER" id="PTHR11695:SF294">
    <property type="entry name" value="RETICULON-4-INTERACTING PROTEIN 1, MITOCHONDRIAL"/>
    <property type="match status" value="1"/>
</dbReference>
<evidence type="ECO:0000256" key="2">
    <source>
        <dbReference type="ARBA" id="ARBA00010371"/>
    </source>
</evidence>
<dbReference type="GO" id="GO:0005739">
    <property type="term" value="C:mitochondrion"/>
    <property type="evidence" value="ECO:0007669"/>
    <property type="project" value="UniProtKB-SubCell"/>
</dbReference>
<dbReference type="OrthoDB" id="48317at2759"/>
<dbReference type="InterPro" id="IPR050700">
    <property type="entry name" value="YIM1/Zinc_Alcohol_DH_Fams"/>
</dbReference>
<evidence type="ECO:0000259" key="6">
    <source>
        <dbReference type="SMART" id="SM00829"/>
    </source>
</evidence>
<proteinExistence type="inferred from homology"/>
<evidence type="ECO:0000256" key="4">
    <source>
        <dbReference type="ARBA" id="ARBA00023002"/>
    </source>
</evidence>
<evidence type="ECO:0000313" key="7">
    <source>
        <dbReference type="EMBL" id="CAD5210931.1"/>
    </source>
</evidence>
<organism evidence="8 10">
    <name type="scientific">Bursaphelenchus xylophilus</name>
    <name type="common">Pinewood nematode worm</name>
    <name type="synonym">Aphelenchoides xylophilus</name>
    <dbReference type="NCBI Taxonomy" id="6326"/>
    <lineage>
        <taxon>Eukaryota</taxon>
        <taxon>Metazoa</taxon>
        <taxon>Ecdysozoa</taxon>
        <taxon>Nematoda</taxon>
        <taxon>Chromadorea</taxon>
        <taxon>Rhabditida</taxon>
        <taxon>Tylenchina</taxon>
        <taxon>Tylenchomorpha</taxon>
        <taxon>Aphelenchoidea</taxon>
        <taxon>Aphelenchoididae</taxon>
        <taxon>Bursaphelenchus</taxon>
    </lineage>
</organism>
<dbReference type="SUPFAM" id="SSF50129">
    <property type="entry name" value="GroES-like"/>
    <property type="match status" value="1"/>
</dbReference>
<dbReference type="InterPro" id="IPR036291">
    <property type="entry name" value="NAD(P)-bd_dom_sf"/>
</dbReference>
<keyword evidence="4" id="KW-0560">Oxidoreductase</keyword>
<evidence type="ECO:0000256" key="5">
    <source>
        <dbReference type="ARBA" id="ARBA00023128"/>
    </source>
</evidence>
<protein>
    <submittedName>
        <fullName evidence="7">(pine wood nematode) hypothetical protein</fullName>
    </submittedName>
    <submittedName>
        <fullName evidence="10">PKS_ER domain-containing protein</fullName>
    </submittedName>
</protein>
<dbReference type="EMBL" id="CAJFDI010000001">
    <property type="protein sequence ID" value="CAD5210931.1"/>
    <property type="molecule type" value="Genomic_DNA"/>
</dbReference>
<dbReference type="Gene3D" id="3.40.50.720">
    <property type="entry name" value="NAD(P)-binding Rossmann-like Domain"/>
    <property type="match status" value="1"/>
</dbReference>
<dbReference type="SUPFAM" id="SSF51735">
    <property type="entry name" value="NAD(P)-binding Rossmann-fold domains"/>
    <property type="match status" value="1"/>
</dbReference>
<comment type="similarity">
    <text evidence="2">Belongs to the zinc-containing alcohol dehydrogenase family. Quinone oxidoreductase subfamily.</text>
</comment>
<dbReference type="Proteomes" id="UP000582659">
    <property type="component" value="Unassembled WGS sequence"/>
</dbReference>
<accession>A0A1I7S804</accession>